<dbReference type="PANTHER" id="PTHR28637">
    <property type="entry name" value="DNA REPLICATION FACTOR CDT1"/>
    <property type="match status" value="1"/>
</dbReference>
<dbReference type="RefSeq" id="XP_011072082.1">
    <property type="nucleotide sequence ID" value="XM_011073780.2"/>
</dbReference>
<dbReference type="Pfam" id="PF08839">
    <property type="entry name" value="CDT1"/>
    <property type="match status" value="1"/>
</dbReference>
<dbReference type="OrthoDB" id="341730at2759"/>
<dbReference type="CDD" id="cd08674">
    <property type="entry name" value="Cdt1_m"/>
    <property type="match status" value="1"/>
</dbReference>
<feature type="compositionally biased region" description="Basic and acidic residues" evidence="1">
    <location>
        <begin position="43"/>
        <end position="55"/>
    </location>
</feature>
<dbReference type="GO" id="GO:0005634">
    <property type="term" value="C:nucleus"/>
    <property type="evidence" value="ECO:0007669"/>
    <property type="project" value="TreeGrafter"/>
</dbReference>
<evidence type="ECO:0000256" key="1">
    <source>
        <dbReference type="SAM" id="MobiDB-lite"/>
    </source>
</evidence>
<evidence type="ECO:0000259" key="2">
    <source>
        <dbReference type="SMART" id="SM01075"/>
    </source>
</evidence>
<keyword evidence="3" id="KW-1185">Reference proteome</keyword>
<dbReference type="InParanoid" id="A0A6I9SS61"/>
<reference evidence="4" key="1">
    <citation type="submission" date="2025-08" db="UniProtKB">
        <authorList>
            <consortium name="RefSeq"/>
        </authorList>
    </citation>
    <scope>IDENTIFICATION</scope>
</reference>
<sequence>MEAPAPENTAEEKLKISSISPHKEGIVQIHDLEEDFSSPTPVKTKEPSRIKGNEERAELPDKYGTLLEIFNRMTSSLRLLSLRKRTPSFQNISSQVEILTGRKFLYIHIGQIKYILPEAVQIDKILIHDEKTKCMKSDMKITLLFDVVKDHHEESPYVALSNLFTSRLREFYMRHPEGCDIPEAALPEPFSSRKIAINGDSVSANLSVLSETETLNSSHLPPSFKTHFHQKAAATEMERTDVISPVKSACEVNGEMDGEIEELRSLPGSSSVASGSESTPLKPLVGSDSVIVETPVQSTPMRSISPTRSVLTCEDETKKTASQTSKQSTSAAKKSLDFYGMDGEDTIFSQKQISVCLTDLVLLIHQIFQSVNFCSITKGELVQKIIMNNFDIDDHNEVEIQMEHLERLVPDWFCKRLAPSGDLLYNVKKVSDVNSICERIDVI</sequence>
<dbReference type="GO" id="GO:0000076">
    <property type="term" value="P:DNA replication checkpoint signaling"/>
    <property type="evidence" value="ECO:0007669"/>
    <property type="project" value="TreeGrafter"/>
</dbReference>
<dbReference type="InterPro" id="IPR014939">
    <property type="entry name" value="CDT1_Gemini-bd-like"/>
</dbReference>
<dbReference type="PANTHER" id="PTHR28637:SF13">
    <property type="entry name" value="EXPRESSED PROTEIN"/>
    <property type="match status" value="1"/>
</dbReference>
<feature type="region of interest" description="Disordered" evidence="1">
    <location>
        <begin position="299"/>
        <end position="328"/>
    </location>
</feature>
<dbReference type="Proteomes" id="UP000504604">
    <property type="component" value="Linkage group LG3"/>
</dbReference>
<dbReference type="Gene3D" id="1.10.10.1420">
    <property type="entry name" value="DNA replication factor Cdt1, C-terminal WH domain"/>
    <property type="match status" value="1"/>
</dbReference>
<accession>A0A6I9SS61</accession>
<evidence type="ECO:0000313" key="3">
    <source>
        <dbReference type="Proteomes" id="UP000504604"/>
    </source>
</evidence>
<dbReference type="GO" id="GO:0071163">
    <property type="term" value="P:DNA replication preinitiation complex assembly"/>
    <property type="evidence" value="ECO:0007669"/>
    <property type="project" value="InterPro"/>
</dbReference>
<dbReference type="InterPro" id="IPR036390">
    <property type="entry name" value="WH_DNA-bd_sf"/>
</dbReference>
<dbReference type="SMART" id="SM01075">
    <property type="entry name" value="CDT1"/>
    <property type="match status" value="1"/>
</dbReference>
<evidence type="ECO:0000313" key="4">
    <source>
        <dbReference type="RefSeq" id="XP_011072082.1"/>
    </source>
</evidence>
<feature type="region of interest" description="Disordered" evidence="1">
    <location>
        <begin position="36"/>
        <end position="55"/>
    </location>
</feature>
<dbReference type="GO" id="GO:0070182">
    <property type="term" value="F:DNA polymerase binding"/>
    <property type="evidence" value="ECO:0007669"/>
    <property type="project" value="TreeGrafter"/>
</dbReference>
<feature type="domain" description="CDT1 Geminin-binding" evidence="2">
    <location>
        <begin position="59"/>
        <end position="188"/>
    </location>
</feature>
<dbReference type="AlphaFoldDB" id="A0A6I9SS61"/>
<dbReference type="GO" id="GO:0003677">
    <property type="term" value="F:DNA binding"/>
    <property type="evidence" value="ECO:0007669"/>
    <property type="project" value="InterPro"/>
</dbReference>
<gene>
    <name evidence="4" type="primary">LOC105157369</name>
</gene>
<protein>
    <submittedName>
        <fullName evidence="4">CDT1-like protein a, chloroplastic</fullName>
    </submittedName>
</protein>
<feature type="compositionally biased region" description="Polar residues" evidence="1">
    <location>
        <begin position="299"/>
        <end position="310"/>
    </location>
</feature>
<dbReference type="SUPFAM" id="SSF46785">
    <property type="entry name" value="Winged helix' DNA-binding domain"/>
    <property type="match status" value="1"/>
</dbReference>
<proteinExistence type="predicted"/>
<dbReference type="GO" id="GO:0000278">
    <property type="term" value="P:mitotic cell cycle"/>
    <property type="evidence" value="ECO:0007669"/>
    <property type="project" value="TreeGrafter"/>
</dbReference>
<name>A0A6I9SS61_SESIN</name>
<dbReference type="KEGG" id="sind:105157369"/>
<dbReference type="GO" id="GO:0030174">
    <property type="term" value="P:regulation of DNA-templated DNA replication initiation"/>
    <property type="evidence" value="ECO:0007669"/>
    <property type="project" value="InterPro"/>
</dbReference>
<dbReference type="InterPro" id="IPR038090">
    <property type="entry name" value="Cdt1_C_WH_dom_sf"/>
</dbReference>
<dbReference type="InterPro" id="IPR045173">
    <property type="entry name" value="Cdt1"/>
</dbReference>
<dbReference type="GeneID" id="105157369"/>
<organism evidence="3 4">
    <name type="scientific">Sesamum indicum</name>
    <name type="common">Oriental sesame</name>
    <name type="synonym">Sesamum orientale</name>
    <dbReference type="NCBI Taxonomy" id="4182"/>
    <lineage>
        <taxon>Eukaryota</taxon>
        <taxon>Viridiplantae</taxon>
        <taxon>Streptophyta</taxon>
        <taxon>Embryophyta</taxon>
        <taxon>Tracheophyta</taxon>
        <taxon>Spermatophyta</taxon>
        <taxon>Magnoliopsida</taxon>
        <taxon>eudicotyledons</taxon>
        <taxon>Gunneridae</taxon>
        <taxon>Pentapetalae</taxon>
        <taxon>asterids</taxon>
        <taxon>lamiids</taxon>
        <taxon>Lamiales</taxon>
        <taxon>Pedaliaceae</taxon>
        <taxon>Sesamum</taxon>
    </lineage>
</organism>